<name>A0A9P7Q1G4_9HYPO</name>
<evidence type="ECO:0000313" key="13">
    <source>
        <dbReference type="Proteomes" id="UP000732380"/>
    </source>
</evidence>
<feature type="transmembrane region" description="Helical" evidence="10">
    <location>
        <begin position="253"/>
        <end position="275"/>
    </location>
</feature>
<dbReference type="PANTHER" id="PTHR11157">
    <property type="entry name" value="FATTY ACID ACYL TRANSFERASE-RELATED"/>
    <property type="match status" value="1"/>
</dbReference>
<evidence type="ECO:0000256" key="1">
    <source>
        <dbReference type="ARBA" id="ARBA00004141"/>
    </source>
</evidence>
<proteinExistence type="inferred from homology"/>
<dbReference type="GO" id="GO:0034625">
    <property type="term" value="P:fatty acid elongation, monounsaturated fatty acid"/>
    <property type="evidence" value="ECO:0007669"/>
    <property type="project" value="TreeGrafter"/>
</dbReference>
<dbReference type="GO" id="GO:0009922">
    <property type="term" value="F:fatty acid elongase activity"/>
    <property type="evidence" value="ECO:0007669"/>
    <property type="project" value="InterPro"/>
</dbReference>
<evidence type="ECO:0000256" key="11">
    <source>
        <dbReference type="SAM" id="MobiDB-lite"/>
    </source>
</evidence>
<evidence type="ECO:0000256" key="7">
    <source>
        <dbReference type="ARBA" id="ARBA00023098"/>
    </source>
</evidence>
<feature type="transmembrane region" description="Helical" evidence="10">
    <location>
        <begin position="91"/>
        <end position="112"/>
    </location>
</feature>
<protein>
    <recommendedName>
        <fullName evidence="10">Elongation of fatty acids protein</fullName>
        <ecNumber evidence="10">2.3.1.-</ecNumber>
    </recommendedName>
</protein>
<dbReference type="GO" id="GO:0005789">
    <property type="term" value="C:endoplasmic reticulum membrane"/>
    <property type="evidence" value="ECO:0007669"/>
    <property type="project" value="TreeGrafter"/>
</dbReference>
<evidence type="ECO:0000256" key="5">
    <source>
        <dbReference type="ARBA" id="ARBA00022832"/>
    </source>
</evidence>
<evidence type="ECO:0000256" key="10">
    <source>
        <dbReference type="RuleBase" id="RU361115"/>
    </source>
</evidence>
<organism evidence="12 13">
    <name type="scientific">Claviceps humidiphila</name>
    <dbReference type="NCBI Taxonomy" id="1294629"/>
    <lineage>
        <taxon>Eukaryota</taxon>
        <taxon>Fungi</taxon>
        <taxon>Dikarya</taxon>
        <taxon>Ascomycota</taxon>
        <taxon>Pezizomycotina</taxon>
        <taxon>Sordariomycetes</taxon>
        <taxon>Hypocreomycetidae</taxon>
        <taxon>Hypocreales</taxon>
        <taxon>Clavicipitaceae</taxon>
        <taxon>Claviceps</taxon>
    </lineage>
</organism>
<dbReference type="InterPro" id="IPR002076">
    <property type="entry name" value="ELO_fam"/>
</dbReference>
<feature type="transmembrane region" description="Helical" evidence="10">
    <location>
        <begin position="287"/>
        <end position="308"/>
    </location>
</feature>
<sequence>MSALQAYLMASIPDASLFVFPPTNEPTVLSPAAQPISIMRPFNIPDSVYQAALDPKVPLTIAALYAVTAKALNIFNASRNKKPWAMSKTRVFFAFVVLHNVFLAVYSAWTFWGMLSTMRRSMVSPFGPDGVAASADSVCRLHGPSGLGSSLYFNDTSGQWESADPTTLVSSLVGSQPSNTQPGRVWNEGLNYYGWIFYLSKFYEVLDTFIILAKGKFSSTLQTYHHAGAMLCMWAGMRFMSAPIWVFTLVNSFIHALMYTYYTLTAFSIRVPLVIKRSLTTMQITQFIVGASYAILHSFVTYVAPVTVTRVATEADDLPVGAAADAINPAAAGVLDLLKSFIFGGGAAASASESVVASGRTISKSSLITETIYVAQPCITTANETFAIWLNVLYLAPLTYLFVSFFIASYVKRSSANSKNNAKPNRRLSNVALAEKAGWDAARGLEKEVYGGEAMVNGQANGHFEDIEEVEEAEDLQAVAPSKKANGRTRRRA</sequence>
<comment type="caution">
    <text evidence="10">Lacks conserved residue(s) required for the propagation of feature annotation.</text>
</comment>
<keyword evidence="3 10" id="KW-0808">Transferase</keyword>
<dbReference type="EC" id="2.3.1.-" evidence="10"/>
<evidence type="ECO:0000256" key="8">
    <source>
        <dbReference type="ARBA" id="ARBA00023136"/>
    </source>
</evidence>
<evidence type="ECO:0000256" key="6">
    <source>
        <dbReference type="ARBA" id="ARBA00022989"/>
    </source>
</evidence>
<evidence type="ECO:0000256" key="9">
    <source>
        <dbReference type="ARBA" id="ARBA00023160"/>
    </source>
</evidence>
<dbReference type="GO" id="GO:0019367">
    <property type="term" value="P:fatty acid elongation, saturated fatty acid"/>
    <property type="evidence" value="ECO:0007669"/>
    <property type="project" value="TreeGrafter"/>
</dbReference>
<keyword evidence="9 10" id="KW-0275">Fatty acid biosynthesis</keyword>
<keyword evidence="7 10" id="KW-0443">Lipid metabolism</keyword>
<gene>
    <name evidence="12" type="ORF">E4U13_000608</name>
</gene>
<dbReference type="Proteomes" id="UP000732380">
    <property type="component" value="Unassembled WGS sequence"/>
</dbReference>
<accession>A0A9P7Q1G4</accession>
<keyword evidence="5 10" id="KW-0276">Fatty acid metabolism</keyword>
<keyword evidence="2 10" id="KW-0444">Lipid biosynthesis</keyword>
<evidence type="ECO:0000256" key="2">
    <source>
        <dbReference type="ARBA" id="ARBA00022516"/>
    </source>
</evidence>
<dbReference type="GO" id="GO:0034626">
    <property type="term" value="P:fatty acid elongation, polyunsaturated fatty acid"/>
    <property type="evidence" value="ECO:0007669"/>
    <property type="project" value="TreeGrafter"/>
</dbReference>
<feature type="region of interest" description="Disordered" evidence="11">
    <location>
        <begin position="473"/>
        <end position="493"/>
    </location>
</feature>
<keyword evidence="4 10" id="KW-0812">Transmembrane</keyword>
<dbReference type="PANTHER" id="PTHR11157:SF169">
    <property type="entry name" value="ELONGATION OF FATTY ACIDS PROTEIN"/>
    <property type="match status" value="1"/>
</dbReference>
<feature type="transmembrane region" description="Helical" evidence="10">
    <location>
        <begin position="386"/>
        <end position="411"/>
    </location>
</feature>
<keyword evidence="13" id="KW-1185">Reference proteome</keyword>
<comment type="caution">
    <text evidence="12">The sequence shown here is derived from an EMBL/GenBank/DDBJ whole genome shotgun (WGS) entry which is preliminary data.</text>
</comment>
<dbReference type="EMBL" id="SRQM01000117">
    <property type="protein sequence ID" value="KAG6117992.1"/>
    <property type="molecule type" value="Genomic_DNA"/>
</dbReference>
<dbReference type="GO" id="GO:0042761">
    <property type="term" value="P:very long-chain fatty acid biosynthetic process"/>
    <property type="evidence" value="ECO:0007669"/>
    <property type="project" value="TreeGrafter"/>
</dbReference>
<dbReference type="GO" id="GO:0030148">
    <property type="term" value="P:sphingolipid biosynthetic process"/>
    <property type="evidence" value="ECO:0007669"/>
    <property type="project" value="TreeGrafter"/>
</dbReference>
<keyword evidence="6 10" id="KW-1133">Transmembrane helix</keyword>
<comment type="similarity">
    <text evidence="10">Belongs to the ELO family.</text>
</comment>
<reference evidence="12 13" key="1">
    <citation type="journal article" date="2020" name="bioRxiv">
        <title>Whole genome comparisons of ergot fungi reveals the divergence and evolution of species within the genus Claviceps are the result of varying mechanisms driving genome evolution and host range expansion.</title>
        <authorList>
            <person name="Wyka S.A."/>
            <person name="Mondo S.J."/>
            <person name="Liu M."/>
            <person name="Dettman J."/>
            <person name="Nalam V."/>
            <person name="Broders K.D."/>
        </authorList>
    </citation>
    <scope>NUCLEOTIDE SEQUENCE [LARGE SCALE GENOMIC DNA]</scope>
    <source>
        <strain evidence="12 13">LM576</strain>
    </source>
</reference>
<dbReference type="Pfam" id="PF01151">
    <property type="entry name" value="ELO"/>
    <property type="match status" value="1"/>
</dbReference>
<evidence type="ECO:0000313" key="12">
    <source>
        <dbReference type="EMBL" id="KAG6117992.1"/>
    </source>
</evidence>
<evidence type="ECO:0000256" key="4">
    <source>
        <dbReference type="ARBA" id="ARBA00022692"/>
    </source>
</evidence>
<evidence type="ECO:0000256" key="3">
    <source>
        <dbReference type="ARBA" id="ARBA00022679"/>
    </source>
</evidence>
<keyword evidence="8 10" id="KW-0472">Membrane</keyword>
<comment type="catalytic activity">
    <reaction evidence="10">
        <text>an acyl-CoA + malonyl-CoA + H(+) = a 3-oxoacyl-CoA + CO2 + CoA</text>
        <dbReference type="Rhea" id="RHEA:50252"/>
        <dbReference type="ChEBI" id="CHEBI:15378"/>
        <dbReference type="ChEBI" id="CHEBI:16526"/>
        <dbReference type="ChEBI" id="CHEBI:57287"/>
        <dbReference type="ChEBI" id="CHEBI:57384"/>
        <dbReference type="ChEBI" id="CHEBI:58342"/>
        <dbReference type="ChEBI" id="CHEBI:90726"/>
    </reaction>
    <physiologicalReaction direction="left-to-right" evidence="10">
        <dbReference type="Rhea" id="RHEA:50253"/>
    </physiologicalReaction>
</comment>
<comment type="subcellular location">
    <subcellularLocation>
        <location evidence="1">Membrane</location>
        <topology evidence="1">Multi-pass membrane protein</topology>
    </subcellularLocation>
</comment>
<dbReference type="AlphaFoldDB" id="A0A9P7Q1G4"/>